<keyword evidence="7" id="KW-1185">Reference proteome</keyword>
<comment type="caution">
    <text evidence="6">The sequence shown here is derived from an EMBL/GenBank/DDBJ whole genome shotgun (WGS) entry which is preliminary data.</text>
</comment>
<accession>A0A834IN05</accession>
<gene>
    <name evidence="6" type="ORF">GWI33_003476</name>
</gene>
<feature type="transmembrane region" description="Helical" evidence="5">
    <location>
        <begin position="83"/>
        <end position="109"/>
    </location>
</feature>
<comment type="subcellular location">
    <subcellularLocation>
        <location evidence="1">Membrane</location>
        <topology evidence="1">Multi-pass membrane protein</topology>
    </subcellularLocation>
</comment>
<dbReference type="Pfam" id="PF00002">
    <property type="entry name" value="7tm_2"/>
    <property type="match status" value="1"/>
</dbReference>
<dbReference type="Proteomes" id="UP000625711">
    <property type="component" value="Unassembled WGS sequence"/>
</dbReference>
<dbReference type="PANTHER" id="PTHR45902:SF2">
    <property type="entry name" value="G-PROTEIN COUPLED RECEPTORS FAMILY 2 PROFILE 2 DOMAIN-CONTAINING PROTEIN"/>
    <property type="match status" value="1"/>
</dbReference>
<protein>
    <submittedName>
        <fullName evidence="6">Uncharacterized protein</fullName>
    </submittedName>
</protein>
<dbReference type="OrthoDB" id="10020110at2759"/>
<dbReference type="GO" id="GO:0004930">
    <property type="term" value="F:G protein-coupled receptor activity"/>
    <property type="evidence" value="ECO:0007669"/>
    <property type="project" value="InterPro"/>
</dbReference>
<dbReference type="InterPro" id="IPR000832">
    <property type="entry name" value="GPCR_2_secretin-like"/>
</dbReference>
<feature type="transmembrane region" description="Helical" evidence="5">
    <location>
        <begin position="121"/>
        <end position="143"/>
    </location>
</feature>
<keyword evidence="4 5" id="KW-0472">Membrane</keyword>
<dbReference type="Gene3D" id="1.20.1070.10">
    <property type="entry name" value="Rhodopsin 7-helix transmembrane proteins"/>
    <property type="match status" value="1"/>
</dbReference>
<sequence length="145" mass="15781">SFNFTSLAAQKILKGVSINSVDTLMELNMAANNIEKQNNCEVDGDERTLPGSTKMDTLYTTRFHGFPNFSRSSLEPNISEESVLSLLIVLGSSVSLVALVFAFITYSLFSDLRNLSGTTLLNLLSTLFMTQLLYVIGVGSVLVST</sequence>
<dbReference type="PANTHER" id="PTHR45902">
    <property type="entry name" value="LATROPHILIN RECEPTOR-LIKE PROTEIN A"/>
    <property type="match status" value="1"/>
</dbReference>
<dbReference type="GO" id="GO:0016020">
    <property type="term" value="C:membrane"/>
    <property type="evidence" value="ECO:0007669"/>
    <property type="project" value="UniProtKB-SubCell"/>
</dbReference>
<dbReference type="AlphaFoldDB" id="A0A834IN05"/>
<name>A0A834IN05_RHYFE</name>
<proteinExistence type="predicted"/>
<dbReference type="InterPro" id="IPR053231">
    <property type="entry name" value="GPCR_LN-TM7"/>
</dbReference>
<evidence type="ECO:0000313" key="6">
    <source>
        <dbReference type="EMBL" id="KAF7282037.1"/>
    </source>
</evidence>
<dbReference type="EMBL" id="JAACXV010000201">
    <property type="protein sequence ID" value="KAF7282037.1"/>
    <property type="molecule type" value="Genomic_DNA"/>
</dbReference>
<evidence type="ECO:0000256" key="4">
    <source>
        <dbReference type="ARBA" id="ARBA00023136"/>
    </source>
</evidence>
<feature type="non-terminal residue" evidence="6">
    <location>
        <position position="1"/>
    </location>
</feature>
<evidence type="ECO:0000313" key="7">
    <source>
        <dbReference type="Proteomes" id="UP000625711"/>
    </source>
</evidence>
<organism evidence="6 7">
    <name type="scientific">Rhynchophorus ferrugineus</name>
    <name type="common">Red palm weevil</name>
    <name type="synonym">Curculio ferrugineus</name>
    <dbReference type="NCBI Taxonomy" id="354439"/>
    <lineage>
        <taxon>Eukaryota</taxon>
        <taxon>Metazoa</taxon>
        <taxon>Ecdysozoa</taxon>
        <taxon>Arthropoda</taxon>
        <taxon>Hexapoda</taxon>
        <taxon>Insecta</taxon>
        <taxon>Pterygota</taxon>
        <taxon>Neoptera</taxon>
        <taxon>Endopterygota</taxon>
        <taxon>Coleoptera</taxon>
        <taxon>Polyphaga</taxon>
        <taxon>Cucujiformia</taxon>
        <taxon>Curculionidae</taxon>
        <taxon>Dryophthorinae</taxon>
        <taxon>Rhynchophorus</taxon>
    </lineage>
</organism>
<evidence type="ECO:0000256" key="3">
    <source>
        <dbReference type="ARBA" id="ARBA00022989"/>
    </source>
</evidence>
<keyword evidence="3 5" id="KW-1133">Transmembrane helix</keyword>
<evidence type="ECO:0000256" key="1">
    <source>
        <dbReference type="ARBA" id="ARBA00004141"/>
    </source>
</evidence>
<keyword evidence="2 5" id="KW-0812">Transmembrane</keyword>
<evidence type="ECO:0000256" key="2">
    <source>
        <dbReference type="ARBA" id="ARBA00022692"/>
    </source>
</evidence>
<reference evidence="6" key="1">
    <citation type="submission" date="2020-08" db="EMBL/GenBank/DDBJ databases">
        <title>Genome sequencing and assembly of the red palm weevil Rhynchophorus ferrugineus.</title>
        <authorList>
            <person name="Dias G.B."/>
            <person name="Bergman C.M."/>
            <person name="Manee M."/>
        </authorList>
    </citation>
    <scope>NUCLEOTIDE SEQUENCE</scope>
    <source>
        <strain evidence="6">AA-2017</strain>
        <tissue evidence="6">Whole larva</tissue>
    </source>
</reference>
<evidence type="ECO:0000256" key="5">
    <source>
        <dbReference type="SAM" id="Phobius"/>
    </source>
</evidence>